<dbReference type="EC" id="3.5.4.9" evidence="2"/>
<evidence type="ECO:0000256" key="6">
    <source>
        <dbReference type="ARBA" id="ARBA00022801"/>
    </source>
</evidence>
<sequence>MNILDGKKLAQKLKDSLKQEVTQLKEQTGKVPCLVNVIVGSDAGSCAYANAQMKTAAYMGIDYELRTLPEDISQEKFSQEIADLNRDSTVNGIMIHKPLPKQIKYGEVADYVDVAKDLEGINVANIGRMILGETKIIPCTPASVMEHLKSTGIQLEGKEVVIVGHSTIVGKPLSLLLLRELATVTVCHIGTSRAGKLIEHIQRADVVVVAVGSAGLIRGEWIKEKAIVIDVGINRVEDRIVGDVDFEGASKKASFITPVPGGVGPVTVVVLMRNGIEAFKMQNNL</sequence>
<evidence type="ECO:0000256" key="8">
    <source>
        <dbReference type="ARBA" id="ARBA00023002"/>
    </source>
</evidence>
<evidence type="ECO:0000256" key="1">
    <source>
        <dbReference type="ARBA" id="ARBA00011738"/>
    </source>
</evidence>
<name>A0A3B1D9D5_9ZZZZ</name>
<dbReference type="PANTHER" id="PTHR48099:SF3">
    <property type="entry name" value="METHYLENETETRAHYDROFOLATE DEHYDROGENASE [NAD(+)]"/>
    <property type="match status" value="1"/>
</dbReference>
<keyword evidence="9" id="KW-0368">Histidine biosynthesis</keyword>
<evidence type="ECO:0000256" key="3">
    <source>
        <dbReference type="ARBA" id="ARBA00022563"/>
    </source>
</evidence>
<evidence type="ECO:0000256" key="9">
    <source>
        <dbReference type="ARBA" id="ARBA00023102"/>
    </source>
</evidence>
<dbReference type="PRINTS" id="PR00085">
    <property type="entry name" value="THFDHDRGNASE"/>
</dbReference>
<gene>
    <name evidence="14" type="ORF">MNBD_UNCLBAC01-1191</name>
</gene>
<dbReference type="PANTHER" id="PTHR48099">
    <property type="entry name" value="C-1-TETRAHYDROFOLATE SYNTHASE, CYTOPLASMIC-RELATED"/>
    <property type="match status" value="1"/>
</dbReference>
<dbReference type="GO" id="GO:0009113">
    <property type="term" value="P:purine nucleobase biosynthetic process"/>
    <property type="evidence" value="ECO:0007669"/>
    <property type="project" value="TreeGrafter"/>
</dbReference>
<dbReference type="InterPro" id="IPR000672">
    <property type="entry name" value="THF_DH/CycHdrlase"/>
</dbReference>
<dbReference type="GO" id="GO:0035999">
    <property type="term" value="P:tetrahydrofolate interconversion"/>
    <property type="evidence" value="ECO:0007669"/>
    <property type="project" value="TreeGrafter"/>
</dbReference>
<feature type="domain" description="Tetrahydrofolate dehydrogenase/cyclohydrolase NAD(P)-binding" evidence="13">
    <location>
        <begin position="138"/>
        <end position="282"/>
    </location>
</feature>
<dbReference type="GO" id="GO:0004488">
    <property type="term" value="F:methylenetetrahydrofolate dehydrogenase (NADP+) activity"/>
    <property type="evidence" value="ECO:0007669"/>
    <property type="project" value="InterPro"/>
</dbReference>
<evidence type="ECO:0000256" key="10">
    <source>
        <dbReference type="ARBA" id="ARBA00023167"/>
    </source>
</evidence>
<dbReference type="FunFam" id="3.40.50.10860:FF:000005">
    <property type="entry name" value="C-1-tetrahydrofolate synthase, cytoplasmic, putative"/>
    <property type="match status" value="1"/>
</dbReference>
<evidence type="ECO:0000259" key="13">
    <source>
        <dbReference type="Pfam" id="PF02882"/>
    </source>
</evidence>
<dbReference type="Pfam" id="PF02882">
    <property type="entry name" value="THF_DHG_CYH_C"/>
    <property type="match status" value="1"/>
</dbReference>
<evidence type="ECO:0000256" key="2">
    <source>
        <dbReference type="ARBA" id="ARBA00012776"/>
    </source>
</evidence>
<dbReference type="GO" id="GO:0006164">
    <property type="term" value="P:purine nucleotide biosynthetic process"/>
    <property type="evidence" value="ECO:0007669"/>
    <property type="project" value="UniProtKB-KW"/>
</dbReference>
<dbReference type="EMBL" id="UOGJ01000053">
    <property type="protein sequence ID" value="VAX35451.1"/>
    <property type="molecule type" value="Genomic_DNA"/>
</dbReference>
<keyword evidence="7" id="KW-0521">NADP</keyword>
<dbReference type="InterPro" id="IPR020630">
    <property type="entry name" value="THF_DH/CycHdrlase_cat_dom"/>
</dbReference>
<evidence type="ECO:0000313" key="14">
    <source>
        <dbReference type="EMBL" id="VAX35451.1"/>
    </source>
</evidence>
<dbReference type="SUPFAM" id="SSF53223">
    <property type="entry name" value="Aminoacid dehydrogenase-like, N-terminal domain"/>
    <property type="match status" value="1"/>
</dbReference>
<keyword evidence="10" id="KW-0486">Methionine biosynthesis</keyword>
<keyword evidence="5" id="KW-0658">Purine biosynthesis</keyword>
<dbReference type="InterPro" id="IPR020631">
    <property type="entry name" value="THF_DH/CycHdrlase_NAD-bd_dom"/>
</dbReference>
<dbReference type="Gene3D" id="3.40.50.720">
    <property type="entry name" value="NAD(P)-binding Rossmann-like Domain"/>
    <property type="match status" value="1"/>
</dbReference>
<dbReference type="HAMAP" id="MF_01576">
    <property type="entry name" value="THF_DHG_CYH"/>
    <property type="match status" value="1"/>
</dbReference>
<keyword evidence="3" id="KW-0554">One-carbon metabolism</keyword>
<dbReference type="GO" id="GO:0009086">
    <property type="term" value="P:methionine biosynthetic process"/>
    <property type="evidence" value="ECO:0007669"/>
    <property type="project" value="UniProtKB-KW"/>
</dbReference>
<evidence type="ECO:0000256" key="4">
    <source>
        <dbReference type="ARBA" id="ARBA00022605"/>
    </source>
</evidence>
<evidence type="ECO:0000256" key="11">
    <source>
        <dbReference type="ARBA" id="ARBA00023268"/>
    </source>
</evidence>
<dbReference type="InterPro" id="IPR046346">
    <property type="entry name" value="Aminoacid_DH-like_N_sf"/>
</dbReference>
<dbReference type="Gene3D" id="3.40.50.10860">
    <property type="entry name" value="Leucine Dehydrogenase, chain A, domain 1"/>
    <property type="match status" value="1"/>
</dbReference>
<proteinExistence type="inferred from homology"/>
<comment type="subunit">
    <text evidence="1">Homodimer.</text>
</comment>
<keyword evidence="6 14" id="KW-0378">Hydrolase</keyword>
<dbReference type="InterPro" id="IPR036291">
    <property type="entry name" value="NAD(P)-bd_dom_sf"/>
</dbReference>
<evidence type="ECO:0000259" key="12">
    <source>
        <dbReference type="Pfam" id="PF00763"/>
    </source>
</evidence>
<keyword evidence="4" id="KW-0028">Amino-acid biosynthesis</keyword>
<dbReference type="Pfam" id="PF00763">
    <property type="entry name" value="THF_DHG_CYH"/>
    <property type="match status" value="1"/>
</dbReference>
<protein>
    <recommendedName>
        <fullName evidence="2">methenyltetrahydrofolate cyclohydrolase</fullName>
        <ecNumber evidence="2">3.5.4.9</ecNumber>
    </recommendedName>
</protein>
<evidence type="ECO:0000256" key="5">
    <source>
        <dbReference type="ARBA" id="ARBA00022755"/>
    </source>
</evidence>
<feature type="domain" description="Tetrahydrofolate dehydrogenase/cyclohydrolase catalytic" evidence="12">
    <location>
        <begin position="4"/>
        <end position="119"/>
    </location>
</feature>
<dbReference type="GO" id="GO:0005829">
    <property type="term" value="C:cytosol"/>
    <property type="evidence" value="ECO:0007669"/>
    <property type="project" value="TreeGrafter"/>
</dbReference>
<organism evidence="14">
    <name type="scientific">hydrothermal vent metagenome</name>
    <dbReference type="NCBI Taxonomy" id="652676"/>
    <lineage>
        <taxon>unclassified sequences</taxon>
        <taxon>metagenomes</taxon>
        <taxon>ecological metagenomes</taxon>
    </lineage>
</organism>
<dbReference type="GO" id="GO:0004477">
    <property type="term" value="F:methenyltetrahydrofolate cyclohydrolase activity"/>
    <property type="evidence" value="ECO:0007669"/>
    <property type="project" value="UniProtKB-EC"/>
</dbReference>
<dbReference type="GO" id="GO:0004487">
    <property type="term" value="F:methylenetetrahydrofolate dehydrogenase (NAD+) activity"/>
    <property type="evidence" value="ECO:0007669"/>
    <property type="project" value="TreeGrafter"/>
</dbReference>
<dbReference type="AlphaFoldDB" id="A0A3B1D9D5"/>
<keyword evidence="8 14" id="KW-0560">Oxidoreductase</keyword>
<dbReference type="GO" id="GO:0000105">
    <property type="term" value="P:L-histidine biosynthetic process"/>
    <property type="evidence" value="ECO:0007669"/>
    <property type="project" value="UniProtKB-KW"/>
</dbReference>
<dbReference type="FunFam" id="3.40.50.720:FF:000094">
    <property type="entry name" value="Bifunctional protein FolD"/>
    <property type="match status" value="1"/>
</dbReference>
<keyword evidence="11" id="KW-0511">Multifunctional enzyme</keyword>
<evidence type="ECO:0000256" key="7">
    <source>
        <dbReference type="ARBA" id="ARBA00022857"/>
    </source>
</evidence>
<accession>A0A3B1D9D5</accession>
<reference evidence="14" key="1">
    <citation type="submission" date="2018-06" db="EMBL/GenBank/DDBJ databases">
        <authorList>
            <person name="Zhirakovskaya E."/>
        </authorList>
    </citation>
    <scope>NUCLEOTIDE SEQUENCE</scope>
</reference>
<dbReference type="CDD" id="cd01080">
    <property type="entry name" value="NAD_bind_m-THF_DH_Cyclohyd"/>
    <property type="match status" value="1"/>
</dbReference>
<dbReference type="SUPFAM" id="SSF51735">
    <property type="entry name" value="NAD(P)-binding Rossmann-fold domains"/>
    <property type="match status" value="1"/>
</dbReference>